<dbReference type="PROSITE" id="PS50850">
    <property type="entry name" value="MFS"/>
    <property type="match status" value="1"/>
</dbReference>
<feature type="transmembrane region" description="Helical" evidence="4">
    <location>
        <begin position="317"/>
        <end position="337"/>
    </location>
</feature>
<dbReference type="AlphaFoldDB" id="A0A7E4WBC7"/>
<dbReference type="Gene3D" id="1.20.1250.20">
    <property type="entry name" value="MFS general substrate transporter like domains"/>
    <property type="match status" value="2"/>
</dbReference>
<evidence type="ECO:0000259" key="5">
    <source>
        <dbReference type="PROSITE" id="PS50850"/>
    </source>
</evidence>
<feature type="compositionally biased region" description="Polar residues" evidence="3">
    <location>
        <begin position="697"/>
        <end position="708"/>
    </location>
</feature>
<feature type="transmembrane region" description="Helical" evidence="4">
    <location>
        <begin position="410"/>
        <end position="432"/>
    </location>
</feature>
<sequence>MDSYGLPSRKVSTVTLKNQTRFLVLVLTLLALVVVQADSIVFTFTVICMVDSAGEELFSQDEKTVLYSAVAAGTLVATLAIMKLIEKFGGREVFTTYGYICGVATLLLPASVQYGFYFVCVVRFLQGIGVAVTFVSIGYVSAAWSPIKGSGVYITALTAYVQIAPLITMPPAGYFCTTSLGWPVMYYGLGILTLGAFGAFHIAYTDMPRSNPHVSDKELSVIEDHKSVVTEDAKPRVPYADILRDVSIWGTLVVALGDLICFNIFALFAPVYLNKVLGLDITQTGFLTSLPYVGSLVVKAIVGPLSDALPIRPVSNVRLFMILSQASMTFCLAGLALVPTDAVLTAELLYIGAIITSAFNCVGHYKAIALAYGYFSSTIMSWMAIMYAVVTLLLPVFKSLVAGDDDPNQWRLMFVIGGTICAVTLVFYLVVVKVEPRPWSVMKPKPSMISVLEAPTPKISFSHLPEGSLHSSLDFDVRTNKDEIFFQSDENRQNTVALNASPLHYIRLRLFFDYDDRCNAIGTFLRIMTTMTRRKDCCQLRRRHRNFHRNLLAEESAMTSTMFEKLLVGAATALCGLTLLVTVLVVPKLHSEINDMHEFVFKGIQEFRTETDEAWTDLMTVQQSFSPPPEATKLINGDASIKALFTGAKSKRATKKIEGLGDHCNCGIVPTCPPGPPGPQGAPGEHGEPGHPGHPGTDSTHTEPSVNCNVHDGSCIKCPVGPPGPPGPDGPAGHAGPDGPRGAAGALPHGKGLPGPPGPVGDPGTPGAPGIKGADGHPGVFAEQGKGRPGPPGVPGSAGPQGVPGAKGNDGKPGAPGKEGPAGPAGKPGKPGMEGDNGRRGGPGIPGNDAQYCPCPPRSAFLLQQAVFRHV</sequence>
<dbReference type="InterPro" id="IPR008160">
    <property type="entry name" value="Collagen"/>
</dbReference>
<evidence type="ECO:0000313" key="7">
    <source>
        <dbReference type="WBParaSite" id="Pan_g8403.t1"/>
    </source>
</evidence>
<evidence type="ECO:0000256" key="2">
    <source>
        <dbReference type="ARBA" id="ARBA00022737"/>
    </source>
</evidence>
<feature type="compositionally biased region" description="Low complexity" evidence="3">
    <location>
        <begin position="812"/>
        <end position="831"/>
    </location>
</feature>
<dbReference type="InterPro" id="IPR036259">
    <property type="entry name" value="MFS_trans_sf"/>
</dbReference>
<name>A0A7E4WBC7_PANRE</name>
<keyword evidence="2" id="KW-0677">Repeat</keyword>
<organism evidence="6 7">
    <name type="scientific">Panagrellus redivivus</name>
    <name type="common">Microworm</name>
    <dbReference type="NCBI Taxonomy" id="6233"/>
    <lineage>
        <taxon>Eukaryota</taxon>
        <taxon>Metazoa</taxon>
        <taxon>Ecdysozoa</taxon>
        <taxon>Nematoda</taxon>
        <taxon>Chromadorea</taxon>
        <taxon>Rhabditida</taxon>
        <taxon>Tylenchina</taxon>
        <taxon>Panagrolaimomorpha</taxon>
        <taxon>Panagrolaimoidea</taxon>
        <taxon>Panagrolaimidae</taxon>
        <taxon>Panagrellus</taxon>
    </lineage>
</organism>
<reference evidence="7" key="2">
    <citation type="submission" date="2020-10" db="UniProtKB">
        <authorList>
            <consortium name="WormBaseParasite"/>
        </authorList>
    </citation>
    <scope>IDENTIFICATION</scope>
</reference>
<protein>
    <submittedName>
        <fullName evidence="7">MFS domain-containing protein</fullName>
    </submittedName>
</protein>
<feature type="compositionally biased region" description="Pro residues" evidence="3">
    <location>
        <begin position="720"/>
        <end position="729"/>
    </location>
</feature>
<feature type="compositionally biased region" description="Low complexity" evidence="3">
    <location>
        <begin position="795"/>
        <end position="804"/>
    </location>
</feature>
<feature type="transmembrane region" description="Helical" evidence="4">
    <location>
        <begin position="246"/>
        <end position="273"/>
    </location>
</feature>
<accession>A0A7E4WBC7</accession>
<dbReference type="PANTHER" id="PTHR45757:SF11">
    <property type="entry name" value="MAJOR FACILITATOR SUPERFAMILY (MFS) PROFILE DOMAIN-CONTAINING PROTEIN"/>
    <property type="match status" value="1"/>
</dbReference>
<evidence type="ECO:0000256" key="1">
    <source>
        <dbReference type="ARBA" id="ARBA00004141"/>
    </source>
</evidence>
<dbReference type="GO" id="GO:0042302">
    <property type="term" value="F:structural constituent of cuticle"/>
    <property type="evidence" value="ECO:0007669"/>
    <property type="project" value="InterPro"/>
</dbReference>
<feature type="transmembrane region" description="Helical" evidence="4">
    <location>
        <begin position="65"/>
        <end position="85"/>
    </location>
</feature>
<dbReference type="WBParaSite" id="Pan_g8403.t1">
    <property type="protein sequence ID" value="Pan_g8403.t1"/>
    <property type="gene ID" value="Pan_g8403"/>
</dbReference>
<dbReference type="InterPro" id="IPR020846">
    <property type="entry name" value="MFS_dom"/>
</dbReference>
<keyword evidence="4" id="KW-0812">Transmembrane</keyword>
<feature type="transmembrane region" description="Helical" evidence="4">
    <location>
        <begin position="184"/>
        <end position="204"/>
    </location>
</feature>
<feature type="region of interest" description="Disordered" evidence="3">
    <location>
        <begin position="675"/>
        <end position="851"/>
    </location>
</feature>
<reference evidence="6" key="1">
    <citation type="journal article" date="2013" name="Genetics">
        <title>The draft genome and transcriptome of Panagrellus redivivus are shaped by the harsh demands of a free-living lifestyle.</title>
        <authorList>
            <person name="Srinivasan J."/>
            <person name="Dillman A.R."/>
            <person name="Macchietto M.G."/>
            <person name="Heikkinen L."/>
            <person name="Lakso M."/>
            <person name="Fracchia K.M."/>
            <person name="Antoshechkin I."/>
            <person name="Mortazavi A."/>
            <person name="Wong G."/>
            <person name="Sternberg P.W."/>
        </authorList>
    </citation>
    <scope>NUCLEOTIDE SEQUENCE [LARGE SCALE GENOMIC DNA]</scope>
    <source>
        <strain evidence="6">MT8872</strain>
    </source>
</reference>
<dbReference type="Pfam" id="PF01391">
    <property type="entry name" value="Collagen"/>
    <property type="match status" value="2"/>
</dbReference>
<evidence type="ECO:0000313" key="6">
    <source>
        <dbReference type="Proteomes" id="UP000492821"/>
    </source>
</evidence>
<dbReference type="Gene3D" id="1.20.5.320">
    <property type="entry name" value="6-Phosphogluconate Dehydrogenase, domain 3"/>
    <property type="match status" value="1"/>
</dbReference>
<feature type="transmembrane region" description="Helical" evidence="4">
    <location>
        <begin position="124"/>
        <end position="144"/>
    </location>
</feature>
<feature type="compositionally biased region" description="Low complexity" evidence="3">
    <location>
        <begin position="731"/>
        <end position="751"/>
    </location>
</feature>
<proteinExistence type="predicted"/>
<dbReference type="InterPro" id="IPR011701">
    <property type="entry name" value="MFS"/>
</dbReference>
<keyword evidence="6" id="KW-1185">Reference proteome</keyword>
<dbReference type="SMART" id="SM01088">
    <property type="entry name" value="Col_cuticle_N"/>
    <property type="match status" value="1"/>
</dbReference>
<dbReference type="InterPro" id="IPR002486">
    <property type="entry name" value="Col_cuticle_N"/>
</dbReference>
<feature type="transmembrane region" description="Helical" evidence="4">
    <location>
        <begin position="285"/>
        <end position="305"/>
    </location>
</feature>
<feature type="domain" description="Major facilitator superfamily (MFS) profile" evidence="5">
    <location>
        <begin position="24"/>
        <end position="436"/>
    </location>
</feature>
<dbReference type="Proteomes" id="UP000492821">
    <property type="component" value="Unassembled WGS sequence"/>
</dbReference>
<dbReference type="SUPFAM" id="SSF103473">
    <property type="entry name" value="MFS general substrate transporter"/>
    <property type="match status" value="1"/>
</dbReference>
<feature type="transmembrane region" description="Helical" evidence="4">
    <location>
        <begin position="97"/>
        <end position="118"/>
    </location>
</feature>
<dbReference type="Pfam" id="PF01484">
    <property type="entry name" value="Col_cuticle_N"/>
    <property type="match status" value="1"/>
</dbReference>
<dbReference type="GO" id="GO:0022857">
    <property type="term" value="F:transmembrane transporter activity"/>
    <property type="evidence" value="ECO:0007669"/>
    <property type="project" value="InterPro"/>
</dbReference>
<dbReference type="PANTHER" id="PTHR45757">
    <property type="entry name" value="PROTEIN CBG23364-RELATED"/>
    <property type="match status" value="1"/>
</dbReference>
<comment type="subcellular location">
    <subcellularLocation>
        <location evidence="1">Membrane</location>
        <topology evidence="1">Multi-pass membrane protein</topology>
    </subcellularLocation>
</comment>
<dbReference type="GO" id="GO:0016020">
    <property type="term" value="C:membrane"/>
    <property type="evidence" value="ECO:0007669"/>
    <property type="project" value="UniProtKB-SubCell"/>
</dbReference>
<feature type="transmembrane region" description="Helical" evidence="4">
    <location>
        <begin position="566"/>
        <end position="586"/>
    </location>
</feature>
<feature type="transmembrane region" description="Helical" evidence="4">
    <location>
        <begin position="151"/>
        <end position="172"/>
    </location>
</feature>
<evidence type="ECO:0000256" key="3">
    <source>
        <dbReference type="SAM" id="MobiDB-lite"/>
    </source>
</evidence>
<dbReference type="Pfam" id="PF07690">
    <property type="entry name" value="MFS_1"/>
    <property type="match status" value="1"/>
</dbReference>
<evidence type="ECO:0000256" key="4">
    <source>
        <dbReference type="SAM" id="Phobius"/>
    </source>
</evidence>
<keyword evidence="4" id="KW-1133">Transmembrane helix</keyword>
<feature type="transmembrane region" description="Helical" evidence="4">
    <location>
        <begin position="343"/>
        <end position="362"/>
    </location>
</feature>
<feature type="transmembrane region" description="Helical" evidence="4">
    <location>
        <begin position="369"/>
        <end position="390"/>
    </location>
</feature>
<keyword evidence="4" id="KW-0472">Membrane</keyword>